<feature type="region of interest" description="Disordered" evidence="5">
    <location>
        <begin position="227"/>
        <end position="246"/>
    </location>
</feature>
<evidence type="ECO:0000313" key="7">
    <source>
        <dbReference type="Proteomes" id="UP001500280"/>
    </source>
</evidence>
<dbReference type="SUPFAM" id="SSF51278">
    <property type="entry name" value="Urease, beta-subunit"/>
    <property type="match status" value="1"/>
</dbReference>
<organism evidence="6 7">
    <name type="scientific">Kribbella yunnanensis</name>
    <dbReference type="NCBI Taxonomy" id="190194"/>
    <lineage>
        <taxon>Bacteria</taxon>
        <taxon>Bacillati</taxon>
        <taxon>Actinomycetota</taxon>
        <taxon>Actinomycetes</taxon>
        <taxon>Propionibacteriales</taxon>
        <taxon>Kribbellaceae</taxon>
        <taxon>Kribbella</taxon>
    </lineage>
</organism>
<evidence type="ECO:0000313" key="6">
    <source>
        <dbReference type="EMBL" id="GAA1669698.1"/>
    </source>
</evidence>
<dbReference type="PANTHER" id="PTHR33569">
    <property type="entry name" value="UREASE"/>
    <property type="match status" value="1"/>
</dbReference>
<reference evidence="6 7" key="1">
    <citation type="journal article" date="2019" name="Int. J. Syst. Evol. Microbiol.">
        <title>The Global Catalogue of Microorganisms (GCM) 10K type strain sequencing project: providing services to taxonomists for standard genome sequencing and annotation.</title>
        <authorList>
            <consortium name="The Broad Institute Genomics Platform"/>
            <consortium name="The Broad Institute Genome Sequencing Center for Infectious Disease"/>
            <person name="Wu L."/>
            <person name="Ma J."/>
        </authorList>
    </citation>
    <scope>NUCLEOTIDE SEQUENCE [LARGE SCALE GENOMIC DNA]</scope>
    <source>
        <strain evidence="6 7">JCM 14307</strain>
    </source>
</reference>
<evidence type="ECO:0000256" key="5">
    <source>
        <dbReference type="SAM" id="MobiDB-lite"/>
    </source>
</evidence>
<proteinExistence type="predicted"/>
<dbReference type="InterPro" id="IPR036463">
    <property type="entry name" value="Urease_gamma_sf"/>
</dbReference>
<evidence type="ECO:0000256" key="2">
    <source>
        <dbReference type="ARBA" id="ARBA00012934"/>
    </source>
</evidence>
<dbReference type="SUPFAM" id="SSF54111">
    <property type="entry name" value="Urease, gamma-subunit"/>
    <property type="match status" value="1"/>
</dbReference>
<dbReference type="InterPro" id="IPR036461">
    <property type="entry name" value="Urease_betasu_sf"/>
</dbReference>
<dbReference type="Pfam" id="PF00547">
    <property type="entry name" value="Urease_gamma"/>
    <property type="match status" value="1"/>
</dbReference>
<dbReference type="RefSeq" id="WP_344145664.1">
    <property type="nucleotide sequence ID" value="NZ_BAAANF010000003.1"/>
</dbReference>
<keyword evidence="7" id="KW-1185">Reference proteome</keyword>
<comment type="catalytic activity">
    <reaction evidence="4">
        <text>urea + 2 H2O + H(+) = hydrogencarbonate + 2 NH4(+)</text>
        <dbReference type="Rhea" id="RHEA:20557"/>
        <dbReference type="ChEBI" id="CHEBI:15377"/>
        <dbReference type="ChEBI" id="CHEBI:15378"/>
        <dbReference type="ChEBI" id="CHEBI:16199"/>
        <dbReference type="ChEBI" id="CHEBI:17544"/>
        <dbReference type="ChEBI" id="CHEBI:28938"/>
        <dbReference type="EC" id="3.5.1.5"/>
    </reaction>
</comment>
<dbReference type="Pfam" id="PF00699">
    <property type="entry name" value="Urease_beta"/>
    <property type="match status" value="1"/>
</dbReference>
<dbReference type="EMBL" id="BAAANF010000003">
    <property type="protein sequence ID" value="GAA1669698.1"/>
    <property type="molecule type" value="Genomic_DNA"/>
</dbReference>
<evidence type="ECO:0000256" key="3">
    <source>
        <dbReference type="ARBA" id="ARBA00022801"/>
    </source>
</evidence>
<dbReference type="EC" id="3.5.1.5" evidence="2"/>
<comment type="caution">
    <text evidence="6">The sequence shown here is derived from an EMBL/GenBank/DDBJ whole genome shotgun (WGS) entry which is preliminary data.</text>
</comment>
<comment type="pathway">
    <text evidence="1">Nitrogen metabolism; urea degradation; CO(2) and NH(3) from urea (urease route): step 1/1.</text>
</comment>
<accession>A0ABN2GE46</accession>
<dbReference type="InterPro" id="IPR050069">
    <property type="entry name" value="Urease_subunit"/>
</dbReference>
<evidence type="ECO:0000256" key="1">
    <source>
        <dbReference type="ARBA" id="ARBA00004897"/>
    </source>
</evidence>
<dbReference type="InterPro" id="IPR002026">
    <property type="entry name" value="Urease_gamma/gamma-beta_su"/>
</dbReference>
<sequence length="246" mass="26286">MRLTPTERDRLLLFSAAELARRRRAAGVLLNVPEATALIADEVCEAARRRARHADAVLTGQSVLTAAEVLPEVPYIVRTVSVEAVFTDGSRLVVVPTPFGQVPDRDDMPGTVIPAESALPAAATREVVTVEVVNTASVVISVTSHFHFFEANARLRFSRAAAYGRHLDVPAGTHVRFEPGTPTRVALAPIRGGRVVVGFAGLVDGPLDDPGIREKALSRAHEWGFLDTDHPGDGNPENAAARAVRG</sequence>
<dbReference type="Proteomes" id="UP001500280">
    <property type="component" value="Unassembled WGS sequence"/>
</dbReference>
<dbReference type="PANTHER" id="PTHR33569:SF1">
    <property type="entry name" value="UREASE"/>
    <property type="match status" value="1"/>
</dbReference>
<dbReference type="NCBIfam" id="TIGR00192">
    <property type="entry name" value="urease_beta"/>
    <property type="match status" value="1"/>
</dbReference>
<dbReference type="NCBIfam" id="TIGR00193">
    <property type="entry name" value="urease_gam"/>
    <property type="match status" value="1"/>
</dbReference>
<dbReference type="Gene3D" id="2.10.150.10">
    <property type="entry name" value="Urease, beta subunit"/>
    <property type="match status" value="1"/>
</dbReference>
<protein>
    <recommendedName>
        <fullName evidence="2">urease</fullName>
        <ecNumber evidence="2">3.5.1.5</ecNumber>
    </recommendedName>
</protein>
<evidence type="ECO:0000256" key="4">
    <source>
        <dbReference type="ARBA" id="ARBA00047778"/>
    </source>
</evidence>
<gene>
    <name evidence="6" type="primary">ureA</name>
    <name evidence="6" type="ORF">GCM10009745_10150</name>
</gene>
<dbReference type="Gene3D" id="3.30.280.10">
    <property type="entry name" value="Urease, gamma-like subunit"/>
    <property type="match status" value="1"/>
</dbReference>
<dbReference type="NCBIfam" id="NF009671">
    <property type="entry name" value="PRK13192.1"/>
    <property type="match status" value="1"/>
</dbReference>
<keyword evidence="3" id="KW-0378">Hydrolase</keyword>
<dbReference type="InterPro" id="IPR002019">
    <property type="entry name" value="Urease_beta-like"/>
</dbReference>
<name>A0ABN2GE46_9ACTN</name>